<accession>A0A8H7W7P5</accession>
<proteinExistence type="predicted"/>
<sequence>MAVQHFKPEDIPVDLTFSLTPTHAFYIQRLTNDTHITSLTSDLNKMFSPEEGISIDTATKLVDSKVITPVYAIKNENLLGTHVSVTNEVGEEIAEMKCPLWSWNMGMTTIVIVGASGEDQGEVVEIKPVGFGRRAQVFTRGGATYIWDVEPHKHEHRSLYKVIESSDMGPKKVEIARYAQANTRTKKGVLVLDSGGVDTLVGILTICAVLAVKESFTR</sequence>
<reference evidence="1" key="1">
    <citation type="submission" date="2021-02" db="EMBL/GenBank/DDBJ databases">
        <title>Genome sequence Cadophora malorum strain M34.</title>
        <authorList>
            <person name="Stefanovic E."/>
            <person name="Vu D."/>
            <person name="Scully C."/>
            <person name="Dijksterhuis J."/>
            <person name="Roader J."/>
            <person name="Houbraken J."/>
        </authorList>
    </citation>
    <scope>NUCLEOTIDE SEQUENCE</scope>
    <source>
        <strain evidence="1">M34</strain>
    </source>
</reference>
<dbReference type="EMBL" id="JAFJYH010000129">
    <property type="protein sequence ID" value="KAG4418392.1"/>
    <property type="molecule type" value="Genomic_DNA"/>
</dbReference>
<evidence type="ECO:0000313" key="2">
    <source>
        <dbReference type="Proteomes" id="UP000664132"/>
    </source>
</evidence>
<comment type="caution">
    <text evidence="1">The sequence shown here is derived from an EMBL/GenBank/DDBJ whole genome shotgun (WGS) entry which is preliminary data.</text>
</comment>
<protein>
    <submittedName>
        <fullName evidence="1">Uncharacterized protein</fullName>
    </submittedName>
</protein>
<evidence type="ECO:0000313" key="1">
    <source>
        <dbReference type="EMBL" id="KAG4418392.1"/>
    </source>
</evidence>
<dbReference type="AlphaFoldDB" id="A0A8H7W7P5"/>
<keyword evidence="2" id="KW-1185">Reference proteome</keyword>
<gene>
    <name evidence="1" type="ORF">IFR04_008459</name>
</gene>
<organism evidence="1 2">
    <name type="scientific">Cadophora malorum</name>
    <dbReference type="NCBI Taxonomy" id="108018"/>
    <lineage>
        <taxon>Eukaryota</taxon>
        <taxon>Fungi</taxon>
        <taxon>Dikarya</taxon>
        <taxon>Ascomycota</taxon>
        <taxon>Pezizomycotina</taxon>
        <taxon>Leotiomycetes</taxon>
        <taxon>Helotiales</taxon>
        <taxon>Ploettnerulaceae</taxon>
        <taxon>Cadophora</taxon>
    </lineage>
</organism>
<name>A0A8H7W7P5_9HELO</name>
<dbReference type="OrthoDB" id="21214at2759"/>
<dbReference type="Proteomes" id="UP000664132">
    <property type="component" value="Unassembled WGS sequence"/>
</dbReference>